<dbReference type="EMBL" id="BQKI01000079">
    <property type="protein sequence ID" value="GJN27185.1"/>
    <property type="molecule type" value="Genomic_DNA"/>
</dbReference>
<feature type="compositionally biased region" description="Polar residues" evidence="1">
    <location>
        <begin position="117"/>
        <end position="126"/>
    </location>
</feature>
<feature type="compositionally biased region" description="Low complexity" evidence="1">
    <location>
        <begin position="135"/>
        <end position="162"/>
    </location>
</feature>
<reference evidence="2" key="2">
    <citation type="submission" date="2021-12" db="EMBL/GenBank/DDBJ databases">
        <title>Resequencing data analysis of finger millet.</title>
        <authorList>
            <person name="Hatakeyama M."/>
            <person name="Aluri S."/>
            <person name="Balachadran M.T."/>
            <person name="Sivarajan S.R."/>
            <person name="Poveda L."/>
            <person name="Shimizu-Inatsugi R."/>
            <person name="Schlapbach R."/>
            <person name="Sreeman S.M."/>
            <person name="Shimizu K.K."/>
        </authorList>
    </citation>
    <scope>NUCLEOTIDE SEQUENCE</scope>
</reference>
<evidence type="ECO:0000313" key="3">
    <source>
        <dbReference type="Proteomes" id="UP001054889"/>
    </source>
</evidence>
<gene>
    <name evidence="2" type="primary">gb15182</name>
    <name evidence="2" type="ORF">PR202_gb15182</name>
</gene>
<evidence type="ECO:0000256" key="1">
    <source>
        <dbReference type="SAM" id="MobiDB-lite"/>
    </source>
</evidence>
<protein>
    <submittedName>
        <fullName evidence="2">Uncharacterized protein</fullName>
    </submittedName>
</protein>
<keyword evidence="3" id="KW-1185">Reference proteome</keyword>
<feature type="region of interest" description="Disordered" evidence="1">
    <location>
        <begin position="74"/>
        <end position="162"/>
    </location>
</feature>
<proteinExistence type="predicted"/>
<comment type="caution">
    <text evidence="2">The sequence shown here is derived from an EMBL/GenBank/DDBJ whole genome shotgun (WGS) entry which is preliminary data.</text>
</comment>
<dbReference type="AlphaFoldDB" id="A0AAV5EWY0"/>
<feature type="region of interest" description="Disordered" evidence="1">
    <location>
        <begin position="1"/>
        <end position="47"/>
    </location>
</feature>
<evidence type="ECO:0000313" key="2">
    <source>
        <dbReference type="EMBL" id="GJN27185.1"/>
    </source>
</evidence>
<accession>A0AAV5EWY0</accession>
<organism evidence="2 3">
    <name type="scientific">Eleusine coracana subsp. coracana</name>
    <dbReference type="NCBI Taxonomy" id="191504"/>
    <lineage>
        <taxon>Eukaryota</taxon>
        <taxon>Viridiplantae</taxon>
        <taxon>Streptophyta</taxon>
        <taxon>Embryophyta</taxon>
        <taxon>Tracheophyta</taxon>
        <taxon>Spermatophyta</taxon>
        <taxon>Magnoliopsida</taxon>
        <taxon>Liliopsida</taxon>
        <taxon>Poales</taxon>
        <taxon>Poaceae</taxon>
        <taxon>PACMAD clade</taxon>
        <taxon>Chloridoideae</taxon>
        <taxon>Cynodonteae</taxon>
        <taxon>Eleusininae</taxon>
        <taxon>Eleusine</taxon>
    </lineage>
</organism>
<sequence>MAARRWRASVRLPPSSPTSRTRPDISATSTRSTGRAWTTRRARSGRVRTGEEVLRAWAAAAVVKLQLRAVRAGDRVRRAGRPGQGGAGPPGVFQDGDEVRAQGHAAGFRRHQPPSGPSTARSSATGRTRPRWRIGCACSRSTASSSASTRGATSRARSRCAG</sequence>
<name>A0AAV5EWY0_ELECO</name>
<dbReference type="Proteomes" id="UP001054889">
    <property type="component" value="Unassembled WGS sequence"/>
</dbReference>
<reference evidence="2" key="1">
    <citation type="journal article" date="2018" name="DNA Res.">
        <title>Multiple hybrid de novo genome assembly of finger millet, an orphan allotetraploid crop.</title>
        <authorList>
            <person name="Hatakeyama M."/>
            <person name="Aluri S."/>
            <person name="Balachadran M.T."/>
            <person name="Sivarajan S.R."/>
            <person name="Patrignani A."/>
            <person name="Gruter S."/>
            <person name="Poveda L."/>
            <person name="Shimizu-Inatsugi R."/>
            <person name="Baeten J."/>
            <person name="Francoijs K.J."/>
            <person name="Nataraja K.N."/>
            <person name="Reddy Y.A.N."/>
            <person name="Phadnis S."/>
            <person name="Ravikumar R.L."/>
            <person name="Schlapbach R."/>
            <person name="Sreeman S.M."/>
            <person name="Shimizu K.K."/>
        </authorList>
    </citation>
    <scope>NUCLEOTIDE SEQUENCE</scope>
</reference>
<feature type="compositionally biased region" description="Polar residues" evidence="1">
    <location>
        <begin position="26"/>
        <end position="36"/>
    </location>
</feature>